<comment type="caution">
    <text evidence="2">The sequence shown here is derived from an EMBL/GenBank/DDBJ whole genome shotgun (WGS) entry which is preliminary data.</text>
</comment>
<feature type="transmembrane region" description="Helical" evidence="1">
    <location>
        <begin position="147"/>
        <end position="165"/>
    </location>
</feature>
<feature type="transmembrane region" description="Helical" evidence="1">
    <location>
        <begin position="196"/>
        <end position="213"/>
    </location>
</feature>
<protein>
    <submittedName>
        <fullName evidence="2">Uncharacterized protein</fullName>
    </submittedName>
</protein>
<feature type="transmembrane region" description="Helical" evidence="1">
    <location>
        <begin position="248"/>
        <end position="265"/>
    </location>
</feature>
<dbReference type="EMBL" id="VTEV01000002">
    <property type="protein sequence ID" value="TYS69786.1"/>
    <property type="molecule type" value="Genomic_DNA"/>
</dbReference>
<dbReference type="AlphaFoldDB" id="A0A5D4T6F7"/>
<dbReference type="Proteomes" id="UP000322524">
    <property type="component" value="Unassembled WGS sequence"/>
</dbReference>
<keyword evidence="1" id="KW-1133">Transmembrane helix</keyword>
<evidence type="ECO:0000313" key="3">
    <source>
        <dbReference type="Proteomes" id="UP000322524"/>
    </source>
</evidence>
<feature type="transmembrane region" description="Helical" evidence="1">
    <location>
        <begin position="103"/>
        <end position="121"/>
    </location>
</feature>
<dbReference type="RefSeq" id="WP_148987347.1">
    <property type="nucleotide sequence ID" value="NZ_VTEV01000002.1"/>
</dbReference>
<dbReference type="OrthoDB" id="9813074at2"/>
<sequence length="273" mass="31898">MGIYNQELNLRTHISKHFHLHPKSIEHILKDYHVNSSLNHALVSSLKEKIIINLRNHKVWDRYSDEEIERLIEQELRNYIERSITSNQNLIARTNANKLYITIRYSGTVLLTIFLLIYTVYQVMEKDLYHSINNIQYIKRVIDPSDILLLLFIGIVSLLFTGPLLEKMYGSVKFLYLFFLPGCIVFPFQNGTIVELLFGCISGSIGFYLGLTVLRRRGITLNKVWMIWGYFCFYLALFYYKIGVLFDPFPLISASIIGLLLSIWIKPKVHVVK</sequence>
<keyword evidence="1" id="KW-0812">Transmembrane</keyword>
<accession>A0A5D4T6F7</accession>
<feature type="transmembrane region" description="Helical" evidence="1">
    <location>
        <begin position="225"/>
        <end position="242"/>
    </location>
</feature>
<feature type="transmembrane region" description="Helical" evidence="1">
    <location>
        <begin position="172"/>
        <end position="190"/>
    </location>
</feature>
<evidence type="ECO:0000256" key="1">
    <source>
        <dbReference type="SAM" id="Phobius"/>
    </source>
</evidence>
<gene>
    <name evidence="2" type="ORF">FZC76_06030</name>
</gene>
<reference evidence="2 3" key="1">
    <citation type="submission" date="2019-08" db="EMBL/GenBank/DDBJ databases">
        <title>Bacillus genomes from the desert of Cuatro Cienegas, Coahuila.</title>
        <authorList>
            <person name="Olmedo-Alvarez G."/>
        </authorList>
    </citation>
    <scope>NUCLEOTIDE SEQUENCE [LARGE SCALE GENOMIC DNA]</scope>
    <source>
        <strain evidence="2 3">CH28_1T</strain>
    </source>
</reference>
<proteinExistence type="predicted"/>
<organism evidence="2 3">
    <name type="scientific">Sutcliffiella horikoshii</name>
    <dbReference type="NCBI Taxonomy" id="79883"/>
    <lineage>
        <taxon>Bacteria</taxon>
        <taxon>Bacillati</taxon>
        <taxon>Bacillota</taxon>
        <taxon>Bacilli</taxon>
        <taxon>Bacillales</taxon>
        <taxon>Bacillaceae</taxon>
        <taxon>Sutcliffiella</taxon>
    </lineage>
</organism>
<name>A0A5D4T6F7_9BACI</name>
<evidence type="ECO:0000313" key="2">
    <source>
        <dbReference type="EMBL" id="TYS69786.1"/>
    </source>
</evidence>
<keyword evidence="1" id="KW-0472">Membrane</keyword>